<feature type="domain" description="Phage capsid-like C-terminal" evidence="2">
    <location>
        <begin position="154"/>
        <end position="444"/>
    </location>
</feature>
<dbReference type="InterPro" id="IPR054612">
    <property type="entry name" value="Phage_capsid-like_C"/>
</dbReference>
<protein>
    <submittedName>
        <fullName evidence="3">Phage major capsid protein</fullName>
    </submittedName>
</protein>
<comment type="caution">
    <text evidence="3">The sequence shown here is derived from an EMBL/GenBank/DDBJ whole genome shotgun (WGS) entry which is preliminary data.</text>
</comment>
<dbReference type="NCBIfam" id="TIGR01554">
    <property type="entry name" value="major_cap_HK97"/>
    <property type="match status" value="1"/>
</dbReference>
<proteinExistence type="predicted"/>
<dbReference type="InterPro" id="IPR024455">
    <property type="entry name" value="Phage_capsid"/>
</dbReference>
<reference evidence="3 4" key="1">
    <citation type="submission" date="2018-02" db="EMBL/GenBank/DDBJ databases">
        <title>Draft genome sequence of Mycobacterium virginiense isolated from mud of a swine farm in Japan.</title>
        <authorList>
            <person name="Ohya K."/>
        </authorList>
    </citation>
    <scope>NUCLEOTIDE SEQUENCE [LARGE SCALE GENOMIC DNA]</scope>
    <source>
        <strain evidence="3 4">GF75</strain>
    </source>
</reference>
<gene>
    <name evidence="3" type="ORF">C5U48_12925</name>
</gene>
<sequence>MTATKLADLQKAALVHTEKAREIIEANADKSPSEWADNARVDYDTAIKTAKGLLEEIKVAKADLDVLEQAKSLADEIGLPDSAKGDLDAQGSRQVRERMKSLGLQVVESPEFKAMLKPFTTDSGIRIGEKTRIQSDPISIKGLFVGGTDTSAGAFVVNEQTGIVEMLGRKELKIRDLISVRRTGSDTVEYVEQTSHTNAAAVVPEATSSAAPTLPALDGNALGAGAALVNNPNGGYKPEGSWAFTRRTAVVKTIAEWVPATKRALADVAQLEGLINDELRADIAEAEEGQILAGDGSGENFTGIRNWSGIQTQAFSTDIFTTVRKAITKARTIGRVNPNGILVSPATAEAIDLAKDGENRYYYGGPQAIGPRTLWGVPVVESETQSDSDVIVGDFSKAVLWDREDTTVTISDSHADFFVRNMVAILAEERAAFAVTRPKAFVKAALS</sequence>
<dbReference type="Pfam" id="PF05065">
    <property type="entry name" value="Phage_capsid"/>
    <property type="match status" value="1"/>
</dbReference>
<dbReference type="Proteomes" id="UP000237911">
    <property type="component" value="Unassembled WGS sequence"/>
</dbReference>
<dbReference type="Gene3D" id="3.30.2320.10">
    <property type="entry name" value="hypothetical protein PF0899 domain"/>
    <property type="match status" value="1"/>
</dbReference>
<dbReference type="SUPFAM" id="SSF56563">
    <property type="entry name" value="Major capsid protein gp5"/>
    <property type="match status" value="1"/>
</dbReference>
<evidence type="ECO:0000256" key="1">
    <source>
        <dbReference type="ARBA" id="ARBA00004328"/>
    </source>
</evidence>
<keyword evidence="4" id="KW-1185">Reference proteome</keyword>
<accession>A0A9X7IML6</accession>
<organism evidence="3 4">
    <name type="scientific">Mycolicibacter virginiensis</name>
    <dbReference type="NCBI Taxonomy" id="1795032"/>
    <lineage>
        <taxon>Bacteria</taxon>
        <taxon>Bacillati</taxon>
        <taxon>Actinomycetota</taxon>
        <taxon>Actinomycetes</taxon>
        <taxon>Mycobacteriales</taxon>
        <taxon>Mycobacteriaceae</taxon>
        <taxon>Mycolicibacter</taxon>
    </lineage>
</organism>
<evidence type="ECO:0000259" key="2">
    <source>
        <dbReference type="Pfam" id="PF05065"/>
    </source>
</evidence>
<dbReference type="AlphaFoldDB" id="A0A9X7IML6"/>
<evidence type="ECO:0000313" key="4">
    <source>
        <dbReference type="Proteomes" id="UP000237911"/>
    </source>
</evidence>
<dbReference type="EMBL" id="PUEV01000056">
    <property type="protein sequence ID" value="PQM51868.1"/>
    <property type="molecule type" value="Genomic_DNA"/>
</dbReference>
<name>A0A9X7IML6_9MYCO</name>
<comment type="subcellular location">
    <subcellularLocation>
        <location evidence="1">Virion</location>
    </subcellularLocation>
</comment>
<dbReference type="Gene3D" id="3.30.2400.10">
    <property type="entry name" value="Major capsid protein gp5"/>
    <property type="match status" value="1"/>
</dbReference>
<evidence type="ECO:0000313" key="3">
    <source>
        <dbReference type="EMBL" id="PQM51868.1"/>
    </source>
</evidence>